<accession>A0A806KP94</accession>
<evidence type="ECO:0000256" key="2">
    <source>
        <dbReference type="ARBA" id="ARBA00023315"/>
    </source>
</evidence>
<dbReference type="AlphaFoldDB" id="A0A806KP94"/>
<keyword evidence="1" id="KW-0808">Transferase</keyword>
<reference evidence="3" key="1">
    <citation type="submission" date="2012-03" db="EMBL/GenBank/DDBJ databases">
        <title>Functional metagenomics reveals considerable lignocellulase gene clusters in the gut microbiome of a wood-feeding higher termite.</title>
        <authorList>
            <person name="Liu N."/>
        </authorList>
    </citation>
    <scope>NUCLEOTIDE SEQUENCE</scope>
</reference>
<evidence type="ECO:0000256" key="1">
    <source>
        <dbReference type="ARBA" id="ARBA00022679"/>
    </source>
</evidence>
<dbReference type="PANTHER" id="PTHR36449">
    <property type="entry name" value="ACETYLTRANSFERASE-RELATED"/>
    <property type="match status" value="1"/>
</dbReference>
<evidence type="ECO:0000313" key="3">
    <source>
        <dbReference type="EMBL" id="AGS52509.1"/>
    </source>
</evidence>
<organism evidence="3">
    <name type="scientific">uncultured bacterium contig00005</name>
    <dbReference type="NCBI Taxonomy" id="1181497"/>
    <lineage>
        <taxon>Bacteria</taxon>
        <taxon>environmental samples</taxon>
    </lineage>
</organism>
<name>A0A806KP94_9BACT</name>
<keyword evidence="2" id="KW-0012">Acyltransferase</keyword>
<proteinExistence type="predicted"/>
<dbReference type="EMBL" id="JQ844200">
    <property type="protein sequence ID" value="AGS52509.1"/>
    <property type="molecule type" value="Genomic_DNA"/>
</dbReference>
<sequence length="180" mass="20738">MERISVKEIIRRGLEKDFEPAVERFVCQDKEVESFLKTKAFDFDRRNKSRTYLVVDIAEGGALSILAYYSVTMKSLKFGKSVSGTKIKRIDGFRSDVQETESVLIGQLGKDYNHRYRIDGKTIIEYILETIYIVHDAVGGRIAFLECADNEKVVKFYIDNGFVFLQNSEGGEYLQMIKYL</sequence>
<protein>
    <submittedName>
        <fullName evidence="3">Uncharacterized protein</fullName>
    </submittedName>
</protein>
<dbReference type="GO" id="GO:0016746">
    <property type="term" value="F:acyltransferase activity"/>
    <property type="evidence" value="ECO:0007669"/>
    <property type="project" value="UniProtKB-KW"/>
</dbReference>
<dbReference type="PANTHER" id="PTHR36449:SF1">
    <property type="entry name" value="ACETYLTRANSFERASE"/>
    <property type="match status" value="1"/>
</dbReference>
<dbReference type="Gene3D" id="3.40.630.30">
    <property type="match status" value="1"/>
</dbReference>